<feature type="compositionally biased region" description="Low complexity" evidence="1">
    <location>
        <begin position="12"/>
        <end position="31"/>
    </location>
</feature>
<protein>
    <submittedName>
        <fullName evidence="2">Uncharacterized protein</fullName>
    </submittedName>
</protein>
<organism evidence="2 3">
    <name type="scientific">Periconia digitata</name>
    <dbReference type="NCBI Taxonomy" id="1303443"/>
    <lineage>
        <taxon>Eukaryota</taxon>
        <taxon>Fungi</taxon>
        <taxon>Dikarya</taxon>
        <taxon>Ascomycota</taxon>
        <taxon>Pezizomycotina</taxon>
        <taxon>Dothideomycetes</taxon>
        <taxon>Pleosporomycetidae</taxon>
        <taxon>Pleosporales</taxon>
        <taxon>Massarineae</taxon>
        <taxon>Periconiaceae</taxon>
        <taxon>Periconia</taxon>
    </lineage>
</organism>
<evidence type="ECO:0000313" key="3">
    <source>
        <dbReference type="Proteomes" id="UP001152607"/>
    </source>
</evidence>
<accession>A0A9W4UDP4</accession>
<dbReference type="Proteomes" id="UP001152607">
    <property type="component" value="Unassembled WGS sequence"/>
</dbReference>
<reference evidence="2" key="1">
    <citation type="submission" date="2023-01" db="EMBL/GenBank/DDBJ databases">
        <authorList>
            <person name="Van Ghelder C."/>
            <person name="Rancurel C."/>
        </authorList>
    </citation>
    <scope>NUCLEOTIDE SEQUENCE</scope>
    <source>
        <strain evidence="2">CNCM I-4278</strain>
    </source>
</reference>
<name>A0A9W4UDP4_9PLEO</name>
<keyword evidence="3" id="KW-1185">Reference proteome</keyword>
<dbReference type="AlphaFoldDB" id="A0A9W4UDP4"/>
<comment type="caution">
    <text evidence="2">The sequence shown here is derived from an EMBL/GenBank/DDBJ whole genome shotgun (WGS) entry which is preliminary data.</text>
</comment>
<gene>
    <name evidence="2" type="ORF">PDIGIT_LOCUS6503</name>
</gene>
<sequence length="96" mass="10554">MRTCKSQSQRNPIQSFLLSSSSPLDPHASPLDYVGTNHTAVETHDKASASDIFFSSPPTSLSPLYVFLVPSTLQRKEETKKKVPLNLLSWLGLPAN</sequence>
<proteinExistence type="predicted"/>
<evidence type="ECO:0000313" key="2">
    <source>
        <dbReference type="EMBL" id="CAI6333464.1"/>
    </source>
</evidence>
<dbReference type="EMBL" id="CAOQHR010000004">
    <property type="protein sequence ID" value="CAI6333464.1"/>
    <property type="molecule type" value="Genomic_DNA"/>
</dbReference>
<feature type="region of interest" description="Disordered" evidence="1">
    <location>
        <begin position="1"/>
        <end position="36"/>
    </location>
</feature>
<evidence type="ECO:0000256" key="1">
    <source>
        <dbReference type="SAM" id="MobiDB-lite"/>
    </source>
</evidence>
<feature type="compositionally biased region" description="Polar residues" evidence="1">
    <location>
        <begin position="1"/>
        <end position="11"/>
    </location>
</feature>